<feature type="transmembrane region" description="Helical" evidence="1">
    <location>
        <begin position="36"/>
        <end position="55"/>
    </location>
</feature>
<name>A0AA51RUL8_9GAMM</name>
<dbReference type="Proteomes" id="UP001239782">
    <property type="component" value="Chromosome"/>
</dbReference>
<dbReference type="AlphaFoldDB" id="A0AA51RUL8"/>
<protein>
    <submittedName>
        <fullName evidence="2">Uncharacterized protein</fullName>
    </submittedName>
</protein>
<gene>
    <name evidence="2" type="ORF">Q9312_03030</name>
</gene>
<reference evidence="2 3" key="1">
    <citation type="submission" date="2023-08" db="EMBL/GenBank/DDBJ databases">
        <title>Pleionea litopenaei sp. nov., isolated from stomach of juvenile Litopenaeus vannamei.</title>
        <authorList>
            <person name="Rho A.M."/>
            <person name="Hwang C.Y."/>
        </authorList>
    </citation>
    <scope>NUCLEOTIDE SEQUENCE [LARGE SCALE GENOMIC DNA]</scope>
    <source>
        <strain evidence="2 3">HL-JVS1</strain>
    </source>
</reference>
<accession>A0AA51RUL8</accession>
<dbReference type="RefSeq" id="WP_309203062.1">
    <property type="nucleotide sequence ID" value="NZ_CP133548.1"/>
</dbReference>
<feature type="transmembrane region" description="Helical" evidence="1">
    <location>
        <begin position="81"/>
        <end position="104"/>
    </location>
</feature>
<evidence type="ECO:0000313" key="2">
    <source>
        <dbReference type="EMBL" id="WMS87902.1"/>
    </source>
</evidence>
<dbReference type="EMBL" id="CP133548">
    <property type="protein sequence ID" value="WMS87902.1"/>
    <property type="molecule type" value="Genomic_DNA"/>
</dbReference>
<keyword evidence="3" id="KW-1185">Reference proteome</keyword>
<proteinExistence type="predicted"/>
<evidence type="ECO:0000256" key="1">
    <source>
        <dbReference type="SAM" id="Phobius"/>
    </source>
</evidence>
<keyword evidence="1" id="KW-0472">Membrane</keyword>
<sequence length="114" mass="13151">MLYNSSEEIIAEDYFKFINDTIGFSALGMSLVSIKFQNSSGVATFLFLVLLVWTFSKGKEYQKIANRYLEHMKKRKSMFQVFWNMKFYLLGMATLFSVVVGALSEELVNSLVIF</sequence>
<keyword evidence="1" id="KW-0812">Transmembrane</keyword>
<keyword evidence="1" id="KW-1133">Transmembrane helix</keyword>
<evidence type="ECO:0000313" key="3">
    <source>
        <dbReference type="Proteomes" id="UP001239782"/>
    </source>
</evidence>
<organism evidence="2 3">
    <name type="scientific">Pleionea litopenaei</name>
    <dbReference type="NCBI Taxonomy" id="3070815"/>
    <lineage>
        <taxon>Bacteria</taxon>
        <taxon>Pseudomonadati</taxon>
        <taxon>Pseudomonadota</taxon>
        <taxon>Gammaproteobacteria</taxon>
        <taxon>Oceanospirillales</taxon>
        <taxon>Pleioneaceae</taxon>
        <taxon>Pleionea</taxon>
    </lineage>
</organism>
<dbReference type="KEGG" id="plei:Q9312_03030"/>